<dbReference type="STRING" id="477680.SAMN05421788_109185"/>
<dbReference type="InterPro" id="IPR029068">
    <property type="entry name" value="Glyas_Bleomycin-R_OHBP_Dase"/>
</dbReference>
<dbReference type="InterPro" id="IPR037523">
    <property type="entry name" value="VOC_core"/>
</dbReference>
<dbReference type="SUPFAM" id="SSF54593">
    <property type="entry name" value="Glyoxalase/Bleomycin resistance protein/Dihydroxybiphenyl dioxygenase"/>
    <property type="match status" value="1"/>
</dbReference>
<evidence type="ECO:0000313" key="3">
    <source>
        <dbReference type="Proteomes" id="UP000186917"/>
    </source>
</evidence>
<keyword evidence="3" id="KW-1185">Reference proteome</keyword>
<protein>
    <recommendedName>
        <fullName evidence="1">VOC domain-containing protein</fullName>
    </recommendedName>
</protein>
<dbReference type="AlphaFoldDB" id="A0A1N7R5G9"/>
<gene>
    <name evidence="2" type="ORF">SAMN05421788_109185</name>
</gene>
<accession>A0A1N7R5G9</accession>
<dbReference type="Pfam" id="PF00903">
    <property type="entry name" value="Glyoxalase"/>
    <property type="match status" value="1"/>
</dbReference>
<name>A0A1N7R5G9_9BACT</name>
<dbReference type="Proteomes" id="UP000186917">
    <property type="component" value="Unassembled WGS sequence"/>
</dbReference>
<dbReference type="Gene3D" id="3.10.180.10">
    <property type="entry name" value="2,3-Dihydroxybiphenyl 1,2-Dioxygenase, domain 1"/>
    <property type="match status" value="1"/>
</dbReference>
<dbReference type="InterPro" id="IPR004360">
    <property type="entry name" value="Glyas_Fos-R_dOase_dom"/>
</dbReference>
<proteinExistence type="predicted"/>
<dbReference type="EMBL" id="FTOR01000009">
    <property type="protein sequence ID" value="SIT30289.1"/>
    <property type="molecule type" value="Genomic_DNA"/>
</dbReference>
<organism evidence="2 3">
    <name type="scientific">Filimonas lacunae</name>
    <dbReference type="NCBI Taxonomy" id="477680"/>
    <lineage>
        <taxon>Bacteria</taxon>
        <taxon>Pseudomonadati</taxon>
        <taxon>Bacteroidota</taxon>
        <taxon>Chitinophagia</taxon>
        <taxon>Chitinophagales</taxon>
        <taxon>Chitinophagaceae</taxon>
        <taxon>Filimonas</taxon>
    </lineage>
</organism>
<reference evidence="3" key="1">
    <citation type="submission" date="2017-01" db="EMBL/GenBank/DDBJ databases">
        <authorList>
            <person name="Varghese N."/>
            <person name="Submissions S."/>
        </authorList>
    </citation>
    <scope>NUCLEOTIDE SEQUENCE [LARGE SCALE GENOMIC DNA]</scope>
    <source>
        <strain evidence="3">DSM 21054</strain>
    </source>
</reference>
<feature type="domain" description="VOC" evidence="1">
    <location>
        <begin position="26"/>
        <end position="146"/>
    </location>
</feature>
<evidence type="ECO:0000259" key="1">
    <source>
        <dbReference type="PROSITE" id="PS51819"/>
    </source>
</evidence>
<sequence length="147" mass="16202">MTIHGSRFAAYPVNHKNKEAMMLTSSKAFSSFSTGNITEAKHFYGHLLGLNVHDGMEGILELNLVGGHRVIIYPKQNHVPATHTVLNFVVANVEQAVDQLSQLGIETEKYQEEGFVTDEKGIFHGGGPKIAWFKDPAGNILSLLEEK</sequence>
<dbReference type="PROSITE" id="PS51819">
    <property type="entry name" value="VOC"/>
    <property type="match status" value="1"/>
</dbReference>
<evidence type="ECO:0000313" key="2">
    <source>
        <dbReference type="EMBL" id="SIT30289.1"/>
    </source>
</evidence>